<dbReference type="SUPFAM" id="SSF143113">
    <property type="entry name" value="NAP-like"/>
    <property type="match status" value="1"/>
</dbReference>
<feature type="region of interest" description="Disordered" evidence="3">
    <location>
        <begin position="158"/>
        <end position="182"/>
    </location>
</feature>
<dbReference type="Gene3D" id="3.30.1120.90">
    <property type="entry name" value="Nucleosome assembly protein"/>
    <property type="match status" value="1"/>
</dbReference>
<reference evidence="4 5" key="1">
    <citation type="submission" date="2019-03" db="EMBL/GenBank/DDBJ databases">
        <title>Single cell metagenomics reveals metabolic interactions within the superorganism composed of flagellate Streblomastix strix and complex community of Bacteroidetes bacteria on its surface.</title>
        <authorList>
            <person name="Treitli S.C."/>
            <person name="Kolisko M."/>
            <person name="Husnik F."/>
            <person name="Keeling P."/>
            <person name="Hampl V."/>
        </authorList>
    </citation>
    <scope>NUCLEOTIDE SEQUENCE [LARGE SCALE GENOMIC DNA]</scope>
    <source>
        <strain evidence="4">ST1C</strain>
    </source>
</reference>
<dbReference type="PANTHER" id="PTHR11875">
    <property type="entry name" value="TESTIS-SPECIFIC Y-ENCODED PROTEIN"/>
    <property type="match status" value="1"/>
</dbReference>
<feature type="compositionally biased region" description="Acidic residues" evidence="3">
    <location>
        <begin position="300"/>
        <end position="314"/>
    </location>
</feature>
<sequence length="314" mass="35942">MSAASQEPTPIDKDIQKQLDSIQDHITRINSDMVAEVNKVQRRFQEQMQPVFDERAEIFKKIPHFWSTTLRNHPSLQDLLADEDTVSAIDHLVDITFIENKEPDAGFTIRFEFTPNEYFDNQFIDKNFKFSQFPEDPEVTGSAISWKAGKNIVEAVKRNNQANHEKKRQMKDKKKDDSDSDDDYDDIMTIFELFNKDEKSAQIPMIIKDEIFPDPLKYYLGTYGDDEDSDDDVEDSSDDDAGHQRKYSQHDKSDSDSDADDDDGEQGNKRKRLNEDEEQGNDEQGNEEDGPDNESSGQDGDGDDSNEEGGGDDE</sequence>
<feature type="compositionally biased region" description="Acidic residues" evidence="3">
    <location>
        <begin position="224"/>
        <end position="239"/>
    </location>
</feature>
<dbReference type="OrthoDB" id="19419at2759"/>
<dbReference type="EMBL" id="SNRW01021062">
    <property type="protein sequence ID" value="KAA6364919.1"/>
    <property type="molecule type" value="Genomic_DNA"/>
</dbReference>
<dbReference type="GO" id="GO:0006334">
    <property type="term" value="P:nucleosome assembly"/>
    <property type="evidence" value="ECO:0007669"/>
    <property type="project" value="InterPro"/>
</dbReference>
<accession>A0A5J4U3K9</accession>
<gene>
    <name evidence="4" type="ORF">EZS28_039554</name>
</gene>
<evidence type="ECO:0000256" key="2">
    <source>
        <dbReference type="RuleBase" id="RU003876"/>
    </source>
</evidence>
<protein>
    <submittedName>
        <fullName evidence="4">Putative nucleosome assembly protein</fullName>
    </submittedName>
</protein>
<dbReference type="AlphaFoldDB" id="A0A5J4U3K9"/>
<dbReference type="Pfam" id="PF00956">
    <property type="entry name" value="NAP"/>
    <property type="match status" value="1"/>
</dbReference>
<comment type="similarity">
    <text evidence="1 2">Belongs to the nucleosome assembly protein (NAP) family.</text>
</comment>
<evidence type="ECO:0000256" key="3">
    <source>
        <dbReference type="SAM" id="MobiDB-lite"/>
    </source>
</evidence>
<feature type="compositionally biased region" description="Acidic residues" evidence="3">
    <location>
        <begin position="275"/>
        <end position="292"/>
    </location>
</feature>
<dbReference type="InterPro" id="IPR037231">
    <property type="entry name" value="NAP-like_sf"/>
</dbReference>
<name>A0A5J4U3K9_9EUKA</name>
<dbReference type="Gene3D" id="1.20.5.1500">
    <property type="match status" value="1"/>
</dbReference>
<dbReference type="InterPro" id="IPR002164">
    <property type="entry name" value="NAP_family"/>
</dbReference>
<feature type="compositionally biased region" description="Acidic residues" evidence="3">
    <location>
        <begin position="256"/>
        <end position="265"/>
    </location>
</feature>
<evidence type="ECO:0000313" key="4">
    <source>
        <dbReference type="EMBL" id="KAA6364919.1"/>
    </source>
</evidence>
<organism evidence="4 5">
    <name type="scientific">Streblomastix strix</name>
    <dbReference type="NCBI Taxonomy" id="222440"/>
    <lineage>
        <taxon>Eukaryota</taxon>
        <taxon>Metamonada</taxon>
        <taxon>Preaxostyla</taxon>
        <taxon>Oxymonadida</taxon>
        <taxon>Streblomastigidae</taxon>
        <taxon>Streblomastix</taxon>
    </lineage>
</organism>
<feature type="region of interest" description="Disordered" evidence="3">
    <location>
        <begin position="222"/>
        <end position="314"/>
    </location>
</feature>
<evidence type="ECO:0000256" key="1">
    <source>
        <dbReference type="ARBA" id="ARBA00009947"/>
    </source>
</evidence>
<feature type="compositionally biased region" description="Basic and acidic residues" evidence="3">
    <location>
        <begin position="240"/>
        <end position="255"/>
    </location>
</feature>
<dbReference type="Proteomes" id="UP000324800">
    <property type="component" value="Unassembled WGS sequence"/>
</dbReference>
<evidence type="ECO:0000313" key="5">
    <source>
        <dbReference type="Proteomes" id="UP000324800"/>
    </source>
</evidence>
<dbReference type="GO" id="GO:0005634">
    <property type="term" value="C:nucleus"/>
    <property type="evidence" value="ECO:0007669"/>
    <property type="project" value="InterPro"/>
</dbReference>
<comment type="caution">
    <text evidence="4">The sequence shown here is derived from an EMBL/GenBank/DDBJ whole genome shotgun (WGS) entry which is preliminary data.</text>
</comment>
<proteinExistence type="inferred from homology"/>